<sequence>MAEVEVFPVAVGVYAHHPHLDVDPEVEVVTDLLADFGGVVVGWDTPAAERGDDAIGQRLRQWSSSAPGDAVLYWVGHGESDHRAAYLAHAQSPKPIGAEGIDPRRLAYHVARHEDAGADQSWTIVIVDTCKSARFVELLNAALDDLQSARRLLLIGTSGEGSTSLGRFSFALRTALDDIYRANETVELWDLGKQLKRLLPGAAVVAKNVETATLRRRTPLPAGFTATVDVVAEIEAVLAALSDDEIRHFVPKAQGAELGEISWYFEGRETERRRIVTWLRDRRDGLLVVTGKAGSGKSALLGNVLVYSQYRVRDALVRHGLIQSLDDDQQPPDGVFDAALHLTGLATPDIVHRLAVAFDLGTPPDVGHADWLCERMTAATILMDALDEAVDPLTIARSIIRPLAAIPSVRVVVGTRRSTAEGPDRPDPVDQDLLDALGTADVLSVERDEEALIRYVRNRLTAAEHRLGVDRTVIEAVSWEVGVNGKEFLFARLAVHELLAEGTLLTLDTARPLLLGGDHRSLFAKAVDRLAAANPAYRPLLSALAFSQGRGLPIRDGVWTSVALSLTPDIPVTDATIAALVKAGAPYLMLDTEHGQTVYRLAHRTFQEHLTSDSNRAAEAHNQITRGLVAAAEQTDGLNPYLQTYLSAHAGAGGRDAWRCLGEHPMVIDRLDPKAVAADAMRTAFARFPLPPEIGAVIGAGHQLATAAPADRAGLRQLAMARHAAIARPADRPHENRHLPWSVHWADFVQRPPHRTLTGHTNPVTGIVVLPDRKRTLLAAMAGDGTIRTWDPITGDQVGPVIVAAQATSPTSLAGFAIAGRPVFAIGGSNGTVRIRNAVTGSDAAPTITAGTGAICALAAFVDRTRRTVLATGCADGTVRIWHPLTGREAGPALFASCQISALATYIGRVGRPLLAAGGVDGTVRIWDPATGSRVGPALGGRAGWAEVVIALADADGRPLLATSGLDHVVRVWDPAAGKRVGRDLNDAYGMTPPVEARAVVALRRSDGRPLLAIRSVAGQLWIWDPVTSRPVGSAMGDQSDAQGVIAEFTGASGQALLATGDSDGAVRIWDPLPSTSTRSDWIERIGTVRATAAFTGIDGQPLLAVANLRGIRVIDPTYGAMTSPFISTRTATQAIAPFAGTDQRRMLAIVGSDNSVRIVSPTRRSRTERILNKSLMAGIKAIAPFSGSGRRSLLATIEDDILRIVDPWKESPVVNITGQPLMATTDPNSDAVHIVDLDTGLSRECGFVAARLAAVVMNTAGHPLLATADGDDILRISDPDTGWLLCSFPLGAVINSLTGIAGVGLAVGTNDGIAILRFGQLGISAFE</sequence>
<dbReference type="PANTHER" id="PTHR19848:SF8">
    <property type="entry name" value="F-BOX AND WD REPEAT DOMAIN CONTAINING 7"/>
    <property type="match status" value="1"/>
</dbReference>
<evidence type="ECO:0000256" key="2">
    <source>
        <dbReference type="ARBA" id="ARBA00022737"/>
    </source>
</evidence>
<feature type="repeat" description="WD" evidence="3">
    <location>
        <begin position="757"/>
        <end position="791"/>
    </location>
</feature>
<dbReference type="RefSeq" id="WP_132123330.1">
    <property type="nucleotide sequence ID" value="NZ_SLWS01000009.1"/>
</dbReference>
<dbReference type="InterPro" id="IPR001680">
    <property type="entry name" value="WD40_rpt"/>
</dbReference>
<organism evidence="4 5">
    <name type="scientific">Actinocrispum wychmicini</name>
    <dbReference type="NCBI Taxonomy" id="1213861"/>
    <lineage>
        <taxon>Bacteria</taxon>
        <taxon>Bacillati</taxon>
        <taxon>Actinomycetota</taxon>
        <taxon>Actinomycetes</taxon>
        <taxon>Pseudonocardiales</taxon>
        <taxon>Pseudonocardiaceae</taxon>
        <taxon>Actinocrispum</taxon>
    </lineage>
</organism>
<dbReference type="InterPro" id="IPR020472">
    <property type="entry name" value="WD40_PAC1"/>
</dbReference>
<dbReference type="PANTHER" id="PTHR19848">
    <property type="entry name" value="WD40 REPEAT PROTEIN"/>
    <property type="match status" value="1"/>
</dbReference>
<reference evidence="4 5" key="1">
    <citation type="submission" date="2019-03" db="EMBL/GenBank/DDBJ databases">
        <title>Genomic Encyclopedia of Type Strains, Phase IV (KMG-IV): sequencing the most valuable type-strain genomes for metagenomic binning, comparative biology and taxonomic classification.</title>
        <authorList>
            <person name="Goeker M."/>
        </authorList>
    </citation>
    <scope>NUCLEOTIDE SEQUENCE [LARGE SCALE GENOMIC DNA]</scope>
    <source>
        <strain evidence="4 5">DSM 45934</strain>
    </source>
</reference>
<feature type="repeat" description="WD" evidence="3">
    <location>
        <begin position="1057"/>
        <end position="1071"/>
    </location>
</feature>
<dbReference type="SMART" id="SM00320">
    <property type="entry name" value="WD40"/>
    <property type="match status" value="5"/>
</dbReference>
<dbReference type="PROSITE" id="PS50294">
    <property type="entry name" value="WD_REPEATS_REGION"/>
    <property type="match status" value="1"/>
</dbReference>
<dbReference type="PROSITE" id="PS50082">
    <property type="entry name" value="WD_REPEATS_2"/>
    <property type="match status" value="3"/>
</dbReference>
<dbReference type="EMBL" id="SLWS01000009">
    <property type="protein sequence ID" value="TCO54363.1"/>
    <property type="molecule type" value="Genomic_DNA"/>
</dbReference>
<keyword evidence="1 3" id="KW-0853">WD repeat</keyword>
<dbReference type="Gene3D" id="2.130.10.10">
    <property type="entry name" value="YVTN repeat-like/Quinoprotein amine dehydrogenase"/>
    <property type="match status" value="3"/>
</dbReference>
<feature type="repeat" description="WD" evidence="3">
    <location>
        <begin position="914"/>
        <end position="937"/>
    </location>
</feature>
<dbReference type="OrthoDB" id="218695at2"/>
<evidence type="ECO:0000313" key="4">
    <source>
        <dbReference type="EMBL" id="TCO54363.1"/>
    </source>
</evidence>
<dbReference type="Proteomes" id="UP000295680">
    <property type="component" value="Unassembled WGS sequence"/>
</dbReference>
<dbReference type="Pfam" id="PF00400">
    <property type="entry name" value="WD40"/>
    <property type="match status" value="3"/>
</dbReference>
<keyword evidence="2" id="KW-0677">Repeat</keyword>
<evidence type="ECO:0000256" key="1">
    <source>
        <dbReference type="ARBA" id="ARBA00022574"/>
    </source>
</evidence>
<name>A0A4R2J5Z2_9PSEU</name>
<gene>
    <name evidence="4" type="ORF">EV192_109344</name>
</gene>
<dbReference type="InterPro" id="IPR015943">
    <property type="entry name" value="WD40/YVTN_repeat-like_dom_sf"/>
</dbReference>
<dbReference type="InterPro" id="IPR036322">
    <property type="entry name" value="WD40_repeat_dom_sf"/>
</dbReference>
<dbReference type="PRINTS" id="PR00320">
    <property type="entry name" value="GPROTEINBRPT"/>
</dbReference>
<evidence type="ECO:0000313" key="5">
    <source>
        <dbReference type="Proteomes" id="UP000295680"/>
    </source>
</evidence>
<keyword evidence="5" id="KW-1185">Reference proteome</keyword>
<accession>A0A4R2J5Z2</accession>
<evidence type="ECO:0000256" key="3">
    <source>
        <dbReference type="PROSITE-ProRule" id="PRU00221"/>
    </source>
</evidence>
<comment type="caution">
    <text evidence="4">The sequence shown here is derived from an EMBL/GenBank/DDBJ whole genome shotgun (WGS) entry which is preliminary data.</text>
</comment>
<dbReference type="SUPFAM" id="SSF50978">
    <property type="entry name" value="WD40 repeat-like"/>
    <property type="match status" value="2"/>
</dbReference>
<proteinExistence type="predicted"/>
<protein>
    <submittedName>
        <fullName evidence="4">WD40 repeat protein</fullName>
    </submittedName>
</protein>